<proteinExistence type="predicted"/>
<feature type="region of interest" description="Disordered" evidence="1">
    <location>
        <begin position="1"/>
        <end position="28"/>
    </location>
</feature>
<dbReference type="AlphaFoldDB" id="A0ABD5V4B3"/>
<dbReference type="Pfam" id="PF26222">
    <property type="entry name" value="DUF8048"/>
    <property type="match status" value="1"/>
</dbReference>
<accession>A0ABD5V4B3</accession>
<evidence type="ECO:0000313" key="3">
    <source>
        <dbReference type="EMBL" id="MFC6904636.1"/>
    </source>
</evidence>
<dbReference type="Proteomes" id="UP001596312">
    <property type="component" value="Unassembled WGS sequence"/>
</dbReference>
<reference evidence="3 4" key="1">
    <citation type="journal article" date="2019" name="Int. J. Syst. Evol. Microbiol.">
        <title>The Global Catalogue of Microorganisms (GCM) 10K type strain sequencing project: providing services to taxonomists for standard genome sequencing and annotation.</title>
        <authorList>
            <consortium name="The Broad Institute Genomics Platform"/>
            <consortium name="The Broad Institute Genome Sequencing Center for Infectious Disease"/>
            <person name="Wu L."/>
            <person name="Ma J."/>
        </authorList>
    </citation>
    <scope>NUCLEOTIDE SEQUENCE [LARGE SCALE GENOMIC DNA]</scope>
    <source>
        <strain evidence="3 4">CGMCC 1.3240</strain>
    </source>
</reference>
<dbReference type="InterPro" id="IPR058361">
    <property type="entry name" value="DUF8048"/>
</dbReference>
<evidence type="ECO:0000259" key="2">
    <source>
        <dbReference type="Pfam" id="PF26222"/>
    </source>
</evidence>
<dbReference type="EMBL" id="JBHSXQ010000002">
    <property type="protein sequence ID" value="MFC6904636.1"/>
    <property type="molecule type" value="Genomic_DNA"/>
</dbReference>
<sequence>MADDTARTTALETDIVSRTAEDSDVPEEELRDALELLDADLKGRHSEFEHNTYVTVEERRAYAIDPEEWDSLFEPYDLDGSVENAARRAHERQAEALFVAGEGDSDSLGDASGVVAGIDTAEQFD</sequence>
<protein>
    <recommendedName>
        <fullName evidence="2">DUF8048 domain-containing protein</fullName>
    </recommendedName>
</protein>
<comment type="caution">
    <text evidence="3">The sequence shown here is derived from an EMBL/GenBank/DDBJ whole genome shotgun (WGS) entry which is preliminary data.</text>
</comment>
<evidence type="ECO:0000256" key="1">
    <source>
        <dbReference type="SAM" id="MobiDB-lite"/>
    </source>
</evidence>
<dbReference type="RefSeq" id="WP_340603150.1">
    <property type="nucleotide sequence ID" value="NZ_JBBMXV010000002.1"/>
</dbReference>
<keyword evidence="4" id="KW-1185">Reference proteome</keyword>
<feature type="domain" description="DUF8048" evidence="2">
    <location>
        <begin position="11"/>
        <end position="115"/>
    </location>
</feature>
<gene>
    <name evidence="3" type="ORF">ACFQGH_05420</name>
</gene>
<name>A0ABD5V4B3_9EURY</name>
<organism evidence="3 4">
    <name type="scientific">Halalkalicoccus tibetensis</name>
    <dbReference type="NCBI Taxonomy" id="175632"/>
    <lineage>
        <taxon>Archaea</taxon>
        <taxon>Methanobacteriati</taxon>
        <taxon>Methanobacteriota</taxon>
        <taxon>Stenosarchaea group</taxon>
        <taxon>Halobacteria</taxon>
        <taxon>Halobacteriales</taxon>
        <taxon>Halococcaceae</taxon>
        <taxon>Halalkalicoccus</taxon>
    </lineage>
</organism>
<evidence type="ECO:0000313" key="4">
    <source>
        <dbReference type="Proteomes" id="UP001596312"/>
    </source>
</evidence>